<feature type="compositionally biased region" description="Pro residues" evidence="1">
    <location>
        <begin position="133"/>
        <end position="147"/>
    </location>
</feature>
<dbReference type="AlphaFoldDB" id="A0A409Y166"/>
<feature type="compositionally biased region" description="Polar residues" evidence="1">
    <location>
        <begin position="581"/>
        <end position="591"/>
    </location>
</feature>
<feature type="compositionally biased region" description="Low complexity" evidence="1">
    <location>
        <begin position="256"/>
        <end position="266"/>
    </location>
</feature>
<accession>A0A409Y166</accession>
<dbReference type="EMBL" id="NHYE01001327">
    <property type="protein sequence ID" value="PPQ96784.1"/>
    <property type="molecule type" value="Genomic_DNA"/>
</dbReference>
<dbReference type="Proteomes" id="UP000284706">
    <property type="component" value="Unassembled WGS sequence"/>
</dbReference>
<gene>
    <name evidence="3" type="ORF">CVT26_006268</name>
</gene>
<feature type="compositionally biased region" description="Low complexity" evidence="1">
    <location>
        <begin position="614"/>
        <end position="625"/>
    </location>
</feature>
<feature type="domain" description="NTF2" evidence="2">
    <location>
        <begin position="965"/>
        <end position="1109"/>
    </location>
</feature>
<dbReference type="InterPro" id="IPR018222">
    <property type="entry name" value="Nuclear_transport_factor_2_euk"/>
</dbReference>
<evidence type="ECO:0000256" key="1">
    <source>
        <dbReference type="SAM" id="MobiDB-lite"/>
    </source>
</evidence>
<evidence type="ECO:0000313" key="4">
    <source>
        <dbReference type="Proteomes" id="UP000284706"/>
    </source>
</evidence>
<feature type="region of interest" description="Disordered" evidence="1">
    <location>
        <begin position="1111"/>
        <end position="1140"/>
    </location>
</feature>
<feature type="region of interest" description="Disordered" evidence="1">
    <location>
        <begin position="837"/>
        <end position="873"/>
    </location>
</feature>
<feature type="compositionally biased region" description="Pro residues" evidence="1">
    <location>
        <begin position="342"/>
        <end position="351"/>
    </location>
</feature>
<name>A0A409Y166_9AGAR</name>
<evidence type="ECO:0000313" key="3">
    <source>
        <dbReference type="EMBL" id="PPQ96784.1"/>
    </source>
</evidence>
<dbReference type="Gene3D" id="3.10.450.50">
    <property type="match status" value="1"/>
</dbReference>
<dbReference type="InterPro" id="IPR032710">
    <property type="entry name" value="NTF2-like_dom_sf"/>
</dbReference>
<organism evidence="3 4">
    <name type="scientific">Gymnopilus dilepis</name>
    <dbReference type="NCBI Taxonomy" id="231916"/>
    <lineage>
        <taxon>Eukaryota</taxon>
        <taxon>Fungi</taxon>
        <taxon>Dikarya</taxon>
        <taxon>Basidiomycota</taxon>
        <taxon>Agaricomycotina</taxon>
        <taxon>Agaricomycetes</taxon>
        <taxon>Agaricomycetidae</taxon>
        <taxon>Agaricales</taxon>
        <taxon>Agaricineae</taxon>
        <taxon>Hymenogastraceae</taxon>
        <taxon>Gymnopilus</taxon>
    </lineage>
</organism>
<dbReference type="OrthoDB" id="3265156at2759"/>
<feature type="region of interest" description="Disordered" evidence="1">
    <location>
        <begin position="460"/>
        <end position="745"/>
    </location>
</feature>
<feature type="compositionally biased region" description="Low complexity" evidence="1">
    <location>
        <begin position="635"/>
        <end position="650"/>
    </location>
</feature>
<feature type="compositionally biased region" description="Low complexity" evidence="1">
    <location>
        <begin position="732"/>
        <end position="742"/>
    </location>
</feature>
<feature type="compositionally biased region" description="Low complexity" evidence="1">
    <location>
        <begin position="88"/>
        <end position="117"/>
    </location>
</feature>
<evidence type="ECO:0000259" key="2">
    <source>
        <dbReference type="PROSITE" id="PS50177"/>
    </source>
</evidence>
<dbReference type="SUPFAM" id="SSF54427">
    <property type="entry name" value="NTF2-like"/>
    <property type="match status" value="1"/>
</dbReference>
<reference evidence="3 4" key="1">
    <citation type="journal article" date="2018" name="Evol. Lett.">
        <title>Horizontal gene cluster transfer increased hallucinogenic mushroom diversity.</title>
        <authorList>
            <person name="Reynolds H.T."/>
            <person name="Vijayakumar V."/>
            <person name="Gluck-Thaler E."/>
            <person name="Korotkin H.B."/>
            <person name="Matheny P.B."/>
            <person name="Slot J.C."/>
        </authorList>
    </citation>
    <scope>NUCLEOTIDE SEQUENCE [LARGE SCALE GENOMIC DNA]</scope>
    <source>
        <strain evidence="3 4">SRW20</strain>
    </source>
</reference>
<protein>
    <recommendedName>
        <fullName evidence="2">NTF2 domain-containing protein</fullName>
    </recommendedName>
</protein>
<dbReference type="InParanoid" id="A0A409Y166"/>
<feature type="compositionally biased region" description="Pro residues" evidence="1">
    <location>
        <begin position="78"/>
        <end position="87"/>
    </location>
</feature>
<proteinExistence type="predicted"/>
<feature type="region of interest" description="Disordered" evidence="1">
    <location>
        <begin position="74"/>
        <end position="157"/>
    </location>
</feature>
<feature type="compositionally biased region" description="Low complexity" evidence="1">
    <location>
        <begin position="695"/>
        <end position="715"/>
    </location>
</feature>
<feature type="region of interest" description="Disordered" evidence="1">
    <location>
        <begin position="256"/>
        <end position="410"/>
    </location>
</feature>
<dbReference type="PROSITE" id="PS50177">
    <property type="entry name" value="NTF2_DOMAIN"/>
    <property type="match status" value="1"/>
</dbReference>
<feature type="compositionally biased region" description="Low complexity" evidence="1">
    <location>
        <begin position="276"/>
        <end position="327"/>
    </location>
</feature>
<keyword evidence="4" id="KW-1185">Reference proteome</keyword>
<feature type="compositionally biased region" description="Low complexity" evidence="1">
    <location>
        <begin position="362"/>
        <end position="399"/>
    </location>
</feature>
<sequence>MGMGMDVDVNVQIGSGLDREDVQAYLMQEQMQMQHQHQHQHQHLQPQPQPQPVVNTMPAIPSSQAAVSAVIANFQGPPAHPPVPQPQLHPQNVGQAQQQLPQAQLPRHQQVQQLQRPEPIDVDRLPSTQAPLSQPPSQPPTSIPAPHPAQAQGQRGERTLVTSGCRAFALPAKCLEGYPGFTLNRQEFVGKKVRKLESRGLRKVRSWIEEDTHLIIEWQSSIPVWSDTLQPEIPDLAAAIRMVTSHNSMVASAGASAKAGAGSSGADESPNKRARSSTGQSQGQRRSSSAVVAAEAGASGSQVQAQSQGQGQPPSQVQVQSQPVQSQTKKRRRESAVVPVQSTPPQPPPGPSSTGHAQGGPSSSSASASTSRANSTPHISTPSAPTSTSVPNSTPTSSSAQAGTPIRLPTLGTFSIPSSIPIPLPSPSKVPGQGSGIFKVQTSNDPASQAGADGMVGIAQTQSQPERRVVPDDELFTGTQHGKKVEGTRAKTPAILRWPRSESASVTPTASLKRKAGSVEMSGDGGRDRSASRMPPPLPTPTPESAGSARSSMLTGHRSMPSVVSVPSASSSTPTPKSMSQPRSQLRTSGNPYPVIPPIPTANAKPQTRPPLPGRSRLPLPGRGPKILQGPPPSSQSQSQSQSQAAPQGGTQNQKATPDQKKGRPQPLNPAAPVLATPNPTPSPKRASVTQMPGQAEVQAHAQVQVAKVQQQQQQDLPVAFSPRHKRFSTPSASESASALLEQSMRKPASVPASFRDAIGAPASPAAAAAATTTTVMVVSPGPASLSTLASAFGSVLADAVSSFPVPKAEGTGPTSPPPHATVESSSLLPALPVTEREGVQEPVTQPAVGAGAGSDVRGEEEEQKRGHSSDGDDAAVASALLLASPEGSSSSRGGHSVLPGVVEGAQAGDAAQAEAEGGQDAVMMGHGHDRDVDVAMEDAVDGEMDEDDDADDSSSGDGGEVGMLVIEFLQRYCQLFDADRSKLADAYAPNALFSCRRHDLASAFSTTSTSMPAIAQGRSEIIEKLLTLGAYAFCPRGIPRNLQFDAVVVDPPSDPSSSSVDSAAQGALSIKNLGQGDILLTVHGEIALPHEDGPEQDHVLALDQSLLLRRPPAPDGGAQRGEGEGSGDASEGLELEDPKEPWPLLAISHQMTVRAALLLDAERLEEEEPWMQDILA</sequence>
<feature type="compositionally biased region" description="Low complexity" evidence="1">
    <location>
        <begin position="559"/>
        <end position="580"/>
    </location>
</feature>
<comment type="caution">
    <text evidence="3">The sequence shown here is derived from an EMBL/GenBank/DDBJ whole genome shotgun (WGS) entry which is preliminary data.</text>
</comment>